<feature type="non-terminal residue" evidence="1">
    <location>
        <position position="104"/>
    </location>
</feature>
<organism evidence="1">
    <name type="scientific">Graphocephala atropunctata</name>
    <dbReference type="NCBI Taxonomy" id="36148"/>
    <lineage>
        <taxon>Eukaryota</taxon>
        <taxon>Metazoa</taxon>
        <taxon>Ecdysozoa</taxon>
        <taxon>Arthropoda</taxon>
        <taxon>Hexapoda</taxon>
        <taxon>Insecta</taxon>
        <taxon>Pterygota</taxon>
        <taxon>Neoptera</taxon>
        <taxon>Paraneoptera</taxon>
        <taxon>Hemiptera</taxon>
        <taxon>Auchenorrhyncha</taxon>
        <taxon>Membracoidea</taxon>
        <taxon>Cicadellidae</taxon>
        <taxon>Cicadellinae</taxon>
        <taxon>Cicadellini</taxon>
        <taxon>Graphocephala</taxon>
    </lineage>
</organism>
<accession>A0A1B6KJ92</accession>
<protein>
    <submittedName>
        <fullName evidence="1">Uncharacterized protein</fullName>
    </submittedName>
</protein>
<dbReference type="EMBL" id="GEBQ01028743">
    <property type="protein sequence ID" value="JAT11234.1"/>
    <property type="molecule type" value="Transcribed_RNA"/>
</dbReference>
<name>A0A1B6KJ92_9HEMI</name>
<gene>
    <name evidence="1" type="ORF">g.9248</name>
</gene>
<proteinExistence type="predicted"/>
<dbReference type="AlphaFoldDB" id="A0A1B6KJ92"/>
<sequence length="104" mass="11799">MIVKYNYLDYCDNIKYCLPIQSNGNLSCQVQYTNTSVVLCAFGFSTICEPHRPVLSHWDPQAGRARLVDRCLIPTKAVGPRIMYASRLEDCIEIQIVTEPSDNL</sequence>
<reference evidence="1" key="1">
    <citation type="submission" date="2015-11" db="EMBL/GenBank/DDBJ databases">
        <title>De novo transcriptome assembly of four potential Pierce s Disease insect vectors from Arizona vineyards.</title>
        <authorList>
            <person name="Tassone E.E."/>
        </authorList>
    </citation>
    <scope>NUCLEOTIDE SEQUENCE</scope>
</reference>
<evidence type="ECO:0000313" key="1">
    <source>
        <dbReference type="EMBL" id="JAT11234.1"/>
    </source>
</evidence>